<evidence type="ECO:0000256" key="1">
    <source>
        <dbReference type="ARBA" id="ARBA00001947"/>
    </source>
</evidence>
<keyword evidence="2" id="KW-0645">Protease</keyword>
<dbReference type="PANTHER" id="PTHR22726">
    <property type="entry name" value="METALLOENDOPEPTIDASE OMA1"/>
    <property type="match status" value="1"/>
</dbReference>
<sequence>MSSALAPLAWLCRTVPLPVVGLALLAACAAPAVPEIRTSEDPAVLSTARMALARPAAVQASRGADGRPVPLANQPAIRDARLQPAMEAILNRLLANWTATRADPPIELFLVADLNYGGRAHASNQIFIDLGALASAKTEDELAFLLGHEAGHVLLGHLQQRRQNNRQAQDSLVLAAETVALGTVLANSRVVGAPGGGMRLQDNTRDNDRNTIVAAASGTRILAAMYSDLGDARFSREQEAEADRFGLDLAVRAGYSPEGMLDFFRHIAASEQHRAARAAELRGTVSQAFGLGASLGLLGKGSQWQSLGSQAAGLLAPQIEEAVAQAAAPWTERYESLQLRQQGARDYEARHWPNAVDAETRPSPFAEGKPLYADVLAYQHALLAHERMARALLQNDLPAAAREADSPALRRIPLLQAMASAEVAEKEGRITHALREAERARSMPNATTSTYELLARLLLTSGQGSAALAALEEGERRFGTREPFLVTRATIQAQLRQTVALAATLQECERADPTIGTACYRASRREQEREQARSQARHAPLPSLSAPALPAAQPSALPGMLRQLLPGL</sequence>
<name>A0A2C7ABH3_9PROT</name>
<dbReference type="Pfam" id="PF01435">
    <property type="entry name" value="Peptidase_M48"/>
    <property type="match status" value="1"/>
</dbReference>
<evidence type="ECO:0000256" key="7">
    <source>
        <dbReference type="SAM" id="MobiDB-lite"/>
    </source>
</evidence>
<evidence type="ECO:0000256" key="4">
    <source>
        <dbReference type="ARBA" id="ARBA00022801"/>
    </source>
</evidence>
<comment type="cofactor">
    <cofactor evidence="1">
        <name>Zn(2+)</name>
        <dbReference type="ChEBI" id="CHEBI:29105"/>
    </cofactor>
</comment>
<dbReference type="GO" id="GO:0046872">
    <property type="term" value="F:metal ion binding"/>
    <property type="evidence" value="ECO:0007669"/>
    <property type="project" value="UniProtKB-KW"/>
</dbReference>
<feature type="compositionally biased region" description="Basic and acidic residues" evidence="7">
    <location>
        <begin position="523"/>
        <end position="532"/>
    </location>
</feature>
<evidence type="ECO:0000313" key="11">
    <source>
        <dbReference type="Proteomes" id="UP000223527"/>
    </source>
</evidence>
<comment type="caution">
    <text evidence="10">The sequence shown here is derived from an EMBL/GenBank/DDBJ whole genome shotgun (WGS) entry which is preliminary data.</text>
</comment>
<feature type="region of interest" description="Disordered" evidence="7">
    <location>
        <begin position="523"/>
        <end position="551"/>
    </location>
</feature>
<proteinExistence type="predicted"/>
<feature type="compositionally biased region" description="Low complexity" evidence="7">
    <location>
        <begin position="533"/>
        <end position="551"/>
    </location>
</feature>
<keyword evidence="6" id="KW-0482">Metalloprotease</keyword>
<dbReference type="Proteomes" id="UP000223527">
    <property type="component" value="Unassembled WGS sequence"/>
</dbReference>
<evidence type="ECO:0000313" key="10">
    <source>
        <dbReference type="EMBL" id="PHK94755.1"/>
    </source>
</evidence>
<keyword evidence="3" id="KW-0479">Metal-binding</keyword>
<protein>
    <recommendedName>
        <fullName evidence="9">Peptidase M48 domain-containing protein</fullName>
    </recommendedName>
</protein>
<dbReference type="AlphaFoldDB" id="A0A2C7ABH3"/>
<gene>
    <name evidence="10" type="ORF">CR162_11395</name>
</gene>
<dbReference type="InterPro" id="IPR051156">
    <property type="entry name" value="Mito/Outer_Membr_Metalloprot"/>
</dbReference>
<dbReference type="OrthoDB" id="9810445at2"/>
<evidence type="ECO:0000256" key="6">
    <source>
        <dbReference type="ARBA" id="ARBA00023049"/>
    </source>
</evidence>
<evidence type="ECO:0000256" key="5">
    <source>
        <dbReference type="ARBA" id="ARBA00022833"/>
    </source>
</evidence>
<evidence type="ECO:0000256" key="8">
    <source>
        <dbReference type="SAM" id="SignalP"/>
    </source>
</evidence>
<keyword evidence="5" id="KW-0862">Zinc</keyword>
<accession>A0A2C7ABH3</accession>
<dbReference type="GO" id="GO:0016020">
    <property type="term" value="C:membrane"/>
    <property type="evidence" value="ECO:0007669"/>
    <property type="project" value="TreeGrafter"/>
</dbReference>
<dbReference type="EMBL" id="PDNU01000019">
    <property type="protein sequence ID" value="PHK94755.1"/>
    <property type="molecule type" value="Genomic_DNA"/>
</dbReference>
<evidence type="ECO:0000259" key="9">
    <source>
        <dbReference type="Pfam" id="PF01435"/>
    </source>
</evidence>
<dbReference type="GO" id="GO:0004222">
    <property type="term" value="F:metalloendopeptidase activity"/>
    <property type="evidence" value="ECO:0007669"/>
    <property type="project" value="InterPro"/>
</dbReference>
<dbReference type="InterPro" id="IPR001915">
    <property type="entry name" value="Peptidase_M48"/>
</dbReference>
<feature type="chain" id="PRO_5013242785" description="Peptidase M48 domain-containing protein" evidence="8">
    <location>
        <begin position="33"/>
        <end position="568"/>
    </location>
</feature>
<feature type="domain" description="Peptidase M48" evidence="9">
    <location>
        <begin position="118"/>
        <end position="282"/>
    </location>
</feature>
<dbReference type="PANTHER" id="PTHR22726:SF1">
    <property type="entry name" value="METALLOENDOPEPTIDASE OMA1, MITOCHONDRIAL"/>
    <property type="match status" value="1"/>
</dbReference>
<evidence type="ECO:0000256" key="2">
    <source>
        <dbReference type="ARBA" id="ARBA00022670"/>
    </source>
</evidence>
<reference evidence="10 11" key="1">
    <citation type="submission" date="2017-10" db="EMBL/GenBank/DDBJ databases">
        <authorList>
            <person name="Banno H."/>
            <person name="Chua N.-H."/>
        </authorList>
    </citation>
    <scope>NUCLEOTIDE SEQUENCE [LARGE SCALE GENOMIC DNA]</scope>
    <source>
        <strain evidence="10 11">YW11</strain>
    </source>
</reference>
<keyword evidence="4" id="KW-0378">Hydrolase</keyword>
<keyword evidence="11" id="KW-1185">Reference proteome</keyword>
<dbReference type="CDD" id="cd07324">
    <property type="entry name" value="M48C_Oma1-like"/>
    <property type="match status" value="1"/>
</dbReference>
<evidence type="ECO:0000256" key="3">
    <source>
        <dbReference type="ARBA" id="ARBA00022723"/>
    </source>
</evidence>
<organism evidence="10 11">
    <name type="scientific">Teichococcus rhizosphaerae</name>
    <dbReference type="NCBI Taxonomy" id="1335062"/>
    <lineage>
        <taxon>Bacteria</taxon>
        <taxon>Pseudomonadati</taxon>
        <taxon>Pseudomonadota</taxon>
        <taxon>Alphaproteobacteria</taxon>
        <taxon>Acetobacterales</taxon>
        <taxon>Roseomonadaceae</taxon>
        <taxon>Roseomonas</taxon>
    </lineage>
</organism>
<dbReference type="GO" id="GO:0051603">
    <property type="term" value="P:proteolysis involved in protein catabolic process"/>
    <property type="evidence" value="ECO:0007669"/>
    <property type="project" value="TreeGrafter"/>
</dbReference>
<keyword evidence="8" id="KW-0732">Signal</keyword>
<feature type="signal peptide" evidence="8">
    <location>
        <begin position="1"/>
        <end position="32"/>
    </location>
</feature>